<accession>A0A0G2J4U0</accession>
<gene>
    <name evidence="1" type="ORF">TE42_05720</name>
</gene>
<dbReference type="PATRIC" id="fig|1604020.3.peg.779"/>
<evidence type="ECO:0000313" key="2">
    <source>
        <dbReference type="Proteomes" id="UP000035067"/>
    </source>
</evidence>
<name>A0A0G2J4U0_9SYNE</name>
<reference evidence="1 2" key="1">
    <citation type="submission" date="2015-01" db="EMBL/GenBank/DDBJ databases">
        <title>Lifestyle Evolution in Cyanobacterial Symbionts of Sponges.</title>
        <authorList>
            <person name="Burgsdorf I."/>
            <person name="Slaby B.M."/>
            <person name="Handley K.M."/>
            <person name="Haber M."/>
            <person name="Blom J."/>
            <person name="Marshall C.W."/>
            <person name="Gilbert J.A."/>
            <person name="Hentschel U."/>
            <person name="Steindler L."/>
        </authorList>
    </citation>
    <scope>NUCLEOTIDE SEQUENCE [LARGE SCALE GENOMIC DNA]</scope>
    <source>
        <strain evidence="1">SP3</strain>
    </source>
</reference>
<comment type="caution">
    <text evidence="1">The sequence shown here is derived from an EMBL/GenBank/DDBJ whole genome shotgun (WGS) entry which is preliminary data.</text>
</comment>
<dbReference type="EMBL" id="JXQG01000028">
    <property type="protein sequence ID" value="KKZ12130.1"/>
    <property type="molecule type" value="Genomic_DNA"/>
</dbReference>
<proteinExistence type="predicted"/>
<organism evidence="1 2">
    <name type="scientific">Candidatus Synechococcus spongiarum SP3</name>
    <dbReference type="NCBI Taxonomy" id="1604020"/>
    <lineage>
        <taxon>Bacteria</taxon>
        <taxon>Bacillati</taxon>
        <taxon>Cyanobacteriota</taxon>
        <taxon>Cyanophyceae</taxon>
        <taxon>Synechococcales</taxon>
        <taxon>Synechococcaceae</taxon>
        <taxon>Synechococcus</taxon>
    </lineage>
</organism>
<evidence type="ECO:0000313" key="1">
    <source>
        <dbReference type="EMBL" id="KKZ12130.1"/>
    </source>
</evidence>
<protein>
    <submittedName>
        <fullName evidence="1">Uncharacterized protein</fullName>
    </submittedName>
</protein>
<dbReference type="Proteomes" id="UP000035067">
    <property type="component" value="Unassembled WGS sequence"/>
</dbReference>
<dbReference type="AlphaFoldDB" id="A0A0G2J4U0"/>
<sequence length="107" mass="12290">MHDASEGFHATIGSIRLMKDVKEVSVRDSFSTMLIQTTEHCKLRVWEPLKKGKEPFTHEKLAPNAEITISKSLLRLYCMLMIERERNLISLLGLYLDINTLANFQAL</sequence>